<protein>
    <submittedName>
        <fullName evidence="1">Uncharacterized protein</fullName>
    </submittedName>
</protein>
<proteinExistence type="predicted"/>
<evidence type="ECO:0000313" key="1">
    <source>
        <dbReference type="EMBL" id="DAE20494.1"/>
    </source>
</evidence>
<sequence length="46" mass="5743">MLPTLNRLSSPKRYHVLHELLYHLRRQRTSRTFVWLLFLYPILHIL</sequence>
<dbReference type="EMBL" id="BK015696">
    <property type="protein sequence ID" value="DAE20494.1"/>
    <property type="molecule type" value="Genomic_DNA"/>
</dbReference>
<organism evidence="1">
    <name type="scientific">Siphoviridae sp. ctqwO1</name>
    <dbReference type="NCBI Taxonomy" id="2826472"/>
    <lineage>
        <taxon>Viruses</taxon>
        <taxon>Duplodnaviria</taxon>
        <taxon>Heunggongvirae</taxon>
        <taxon>Uroviricota</taxon>
        <taxon>Caudoviricetes</taxon>
    </lineage>
</organism>
<accession>A0A8S5QMM5</accession>
<name>A0A8S5QMM5_9CAUD</name>
<reference evidence="1" key="1">
    <citation type="journal article" date="2021" name="Proc. Natl. Acad. Sci. U.S.A.">
        <title>A Catalog of Tens of Thousands of Viruses from Human Metagenomes Reveals Hidden Associations with Chronic Diseases.</title>
        <authorList>
            <person name="Tisza M.J."/>
            <person name="Buck C.B."/>
        </authorList>
    </citation>
    <scope>NUCLEOTIDE SEQUENCE</scope>
    <source>
        <strain evidence="1">CtqwO1</strain>
    </source>
</reference>